<dbReference type="RefSeq" id="WP_184670864.1">
    <property type="nucleotide sequence ID" value="NZ_BAABAI010000022.1"/>
</dbReference>
<evidence type="ECO:0000256" key="1">
    <source>
        <dbReference type="ARBA" id="ARBA00000085"/>
    </source>
</evidence>
<name>A0A7W7T642_9PSEU</name>
<evidence type="ECO:0000313" key="18">
    <source>
        <dbReference type="EMBL" id="MBB4966687.1"/>
    </source>
</evidence>
<dbReference type="SUPFAM" id="SSF55874">
    <property type="entry name" value="ATPase domain of HSP90 chaperone/DNA topoisomerase II/histidine kinase"/>
    <property type="match status" value="1"/>
</dbReference>
<keyword evidence="16" id="KW-1133">Transmembrane helix</keyword>
<keyword evidence="6" id="KW-0004">4Fe-4S</keyword>
<dbReference type="GO" id="GO:0051539">
    <property type="term" value="F:4 iron, 4 sulfur cluster binding"/>
    <property type="evidence" value="ECO:0007669"/>
    <property type="project" value="UniProtKB-KW"/>
</dbReference>
<keyword evidence="9" id="KW-0479">Metal-binding</keyword>
<accession>A0A7W7T642</accession>
<comment type="cofactor">
    <cofactor evidence="2">
        <name>[4Fe-4S] cluster</name>
        <dbReference type="ChEBI" id="CHEBI:49883"/>
    </cofactor>
</comment>
<dbReference type="Pfam" id="PF02518">
    <property type="entry name" value="HATPase_c"/>
    <property type="match status" value="1"/>
</dbReference>
<comment type="subcellular location">
    <subcellularLocation>
        <location evidence="3">Cytoplasm</location>
    </subcellularLocation>
</comment>
<dbReference type="PANTHER" id="PTHR24421:SF62">
    <property type="entry name" value="SENSORY TRANSDUCTION HISTIDINE KINASE"/>
    <property type="match status" value="1"/>
</dbReference>
<evidence type="ECO:0000313" key="19">
    <source>
        <dbReference type="Proteomes" id="UP000542674"/>
    </source>
</evidence>
<feature type="transmembrane region" description="Helical" evidence="16">
    <location>
        <begin position="43"/>
        <end position="61"/>
    </location>
</feature>
<dbReference type="GO" id="GO:0046872">
    <property type="term" value="F:metal ion binding"/>
    <property type="evidence" value="ECO:0007669"/>
    <property type="project" value="UniProtKB-KW"/>
</dbReference>
<feature type="transmembrane region" description="Helical" evidence="16">
    <location>
        <begin position="12"/>
        <end position="34"/>
    </location>
</feature>
<dbReference type="AlphaFoldDB" id="A0A7W7T642"/>
<evidence type="ECO:0000256" key="14">
    <source>
        <dbReference type="ARBA" id="ARBA00024827"/>
    </source>
</evidence>
<dbReference type="CDD" id="cd16917">
    <property type="entry name" value="HATPase_UhpB-NarQ-NarX-like"/>
    <property type="match status" value="1"/>
</dbReference>
<comment type="catalytic activity">
    <reaction evidence="1">
        <text>ATP + protein L-histidine = ADP + protein N-phospho-L-histidine.</text>
        <dbReference type="EC" id="2.7.13.3"/>
    </reaction>
</comment>
<keyword evidence="13" id="KW-0411">Iron-sulfur</keyword>
<evidence type="ECO:0000256" key="9">
    <source>
        <dbReference type="ARBA" id="ARBA00022723"/>
    </source>
</evidence>
<sequence length="399" mass="42424">MSDSLDAWERRLYVSGHAIPYAVLAMPTVVYLVLTQDPVGKRLLLTGVAIATALWMLWWFTLHPGWRARHGLMRVFVLGVLVAYAVLGISDEMFGFFSFAGYIYVTEVLPGREKVVGILVNAVLAATSLFGGLPAPEPGPIALYAALCVLFAAVATTFSLLGYVTSRQSQRRKEMVAELAAIVEENAGLHAQLLVQAREAGVLDERQRMAREIHDTLAQGFAGIVTQLQAVDSPSRHVETAIALARENLAEARRSVHALRPAALEGSDLPGALSDVVDGWAGRTGVSASVSCTGHARALHPEVEVTLLRTAQEALSNVAKHAGAARVGLTLSYMEDVVTLDVRDDGRGFDPAADAAGFGLVGMRQRASRLAGALVVESEAGMGTVVSVSVPAIPAEVVR</sequence>
<evidence type="ECO:0000256" key="3">
    <source>
        <dbReference type="ARBA" id="ARBA00004496"/>
    </source>
</evidence>
<comment type="function">
    <text evidence="14">Member of the two-component regulatory system NreB/NreC involved in the control of dissimilatory nitrate/nitrite reduction in response to oxygen. NreB functions as a direct oxygen sensor histidine kinase which is autophosphorylated, in the absence of oxygen, probably at the conserved histidine residue, and transfers its phosphate group probably to a conserved aspartate residue of NreC. NreB/NreC activates the expression of the nitrate (narGHJI) and nitrite (nir) reductase operons, as well as the putative nitrate transporter gene narT.</text>
</comment>
<comment type="caution">
    <text evidence="18">The sequence shown here is derived from an EMBL/GenBank/DDBJ whole genome shotgun (WGS) entry which is preliminary data.</text>
</comment>
<gene>
    <name evidence="18" type="ORF">F4559_004046</name>
</gene>
<keyword evidence="8" id="KW-0808">Transferase</keyword>
<keyword evidence="19" id="KW-1185">Reference proteome</keyword>
<keyword evidence="10 18" id="KW-0418">Kinase</keyword>
<dbReference type="Proteomes" id="UP000542674">
    <property type="component" value="Unassembled WGS sequence"/>
</dbReference>
<feature type="domain" description="Histidine kinase" evidence="17">
    <location>
        <begin position="307"/>
        <end position="394"/>
    </location>
</feature>
<keyword evidence="16" id="KW-0472">Membrane</keyword>
<dbReference type="Gene3D" id="1.20.5.1930">
    <property type="match status" value="1"/>
</dbReference>
<dbReference type="InterPro" id="IPR017205">
    <property type="entry name" value="Sig_transdc_His_kinase_ChrS"/>
</dbReference>
<dbReference type="PRINTS" id="PR00344">
    <property type="entry name" value="BCTRLSENSOR"/>
</dbReference>
<dbReference type="Gene3D" id="3.30.565.10">
    <property type="entry name" value="Histidine kinase-like ATPase, C-terminal domain"/>
    <property type="match status" value="1"/>
</dbReference>
<evidence type="ECO:0000256" key="2">
    <source>
        <dbReference type="ARBA" id="ARBA00001966"/>
    </source>
</evidence>
<keyword evidence="16" id="KW-0812">Transmembrane</keyword>
<dbReference type="SMART" id="SM00387">
    <property type="entry name" value="HATPase_c"/>
    <property type="match status" value="1"/>
</dbReference>
<dbReference type="PROSITE" id="PS50109">
    <property type="entry name" value="HIS_KIN"/>
    <property type="match status" value="1"/>
</dbReference>
<dbReference type="GO" id="GO:0005737">
    <property type="term" value="C:cytoplasm"/>
    <property type="evidence" value="ECO:0007669"/>
    <property type="project" value="UniProtKB-SubCell"/>
</dbReference>
<dbReference type="PIRSF" id="PIRSF037434">
    <property type="entry name" value="STHK_ChrS"/>
    <property type="match status" value="1"/>
</dbReference>
<organism evidence="18 19">
    <name type="scientific">Saccharothrix violaceirubra</name>
    <dbReference type="NCBI Taxonomy" id="413306"/>
    <lineage>
        <taxon>Bacteria</taxon>
        <taxon>Bacillati</taxon>
        <taxon>Actinomycetota</taxon>
        <taxon>Actinomycetes</taxon>
        <taxon>Pseudonocardiales</taxon>
        <taxon>Pseudonocardiaceae</taxon>
        <taxon>Saccharothrix</taxon>
    </lineage>
</organism>
<evidence type="ECO:0000256" key="8">
    <source>
        <dbReference type="ARBA" id="ARBA00022679"/>
    </source>
</evidence>
<dbReference type="InterPro" id="IPR005467">
    <property type="entry name" value="His_kinase_dom"/>
</dbReference>
<proteinExistence type="predicted"/>
<dbReference type="GO" id="GO:0016020">
    <property type="term" value="C:membrane"/>
    <property type="evidence" value="ECO:0007669"/>
    <property type="project" value="InterPro"/>
</dbReference>
<evidence type="ECO:0000256" key="16">
    <source>
        <dbReference type="SAM" id="Phobius"/>
    </source>
</evidence>
<evidence type="ECO:0000256" key="13">
    <source>
        <dbReference type="ARBA" id="ARBA00023014"/>
    </source>
</evidence>
<keyword evidence="11" id="KW-0408">Iron</keyword>
<evidence type="ECO:0000256" key="10">
    <source>
        <dbReference type="ARBA" id="ARBA00022777"/>
    </source>
</evidence>
<evidence type="ECO:0000256" key="7">
    <source>
        <dbReference type="ARBA" id="ARBA00022490"/>
    </source>
</evidence>
<evidence type="ECO:0000256" key="6">
    <source>
        <dbReference type="ARBA" id="ARBA00022485"/>
    </source>
</evidence>
<evidence type="ECO:0000259" key="17">
    <source>
        <dbReference type="PROSITE" id="PS50109"/>
    </source>
</evidence>
<keyword evidence="7" id="KW-0963">Cytoplasm</keyword>
<protein>
    <recommendedName>
        <fullName evidence="5">Oxygen sensor histidine kinase NreB</fullName>
        <ecNumber evidence="4">2.7.13.3</ecNumber>
    </recommendedName>
    <alternativeName>
        <fullName evidence="15">Nitrogen regulation protein B</fullName>
    </alternativeName>
</protein>
<dbReference type="Pfam" id="PF07730">
    <property type="entry name" value="HisKA_3"/>
    <property type="match status" value="1"/>
</dbReference>
<dbReference type="InterPro" id="IPR004358">
    <property type="entry name" value="Sig_transdc_His_kin-like_C"/>
</dbReference>
<dbReference type="EC" id="2.7.13.3" evidence="4"/>
<evidence type="ECO:0000256" key="11">
    <source>
        <dbReference type="ARBA" id="ARBA00023004"/>
    </source>
</evidence>
<dbReference type="GO" id="GO:0046983">
    <property type="term" value="F:protein dimerization activity"/>
    <property type="evidence" value="ECO:0007669"/>
    <property type="project" value="InterPro"/>
</dbReference>
<dbReference type="EMBL" id="JACHJS010000001">
    <property type="protein sequence ID" value="MBB4966687.1"/>
    <property type="molecule type" value="Genomic_DNA"/>
</dbReference>
<dbReference type="InterPro" id="IPR050482">
    <property type="entry name" value="Sensor_HK_TwoCompSys"/>
</dbReference>
<reference evidence="18 19" key="1">
    <citation type="submission" date="2020-08" db="EMBL/GenBank/DDBJ databases">
        <title>Sequencing the genomes of 1000 actinobacteria strains.</title>
        <authorList>
            <person name="Klenk H.-P."/>
        </authorList>
    </citation>
    <scope>NUCLEOTIDE SEQUENCE [LARGE SCALE GENOMIC DNA]</scope>
    <source>
        <strain evidence="18 19">DSM 45084</strain>
    </source>
</reference>
<keyword evidence="12" id="KW-0902">Two-component regulatory system</keyword>
<evidence type="ECO:0000256" key="5">
    <source>
        <dbReference type="ARBA" id="ARBA00017322"/>
    </source>
</evidence>
<dbReference type="InterPro" id="IPR011712">
    <property type="entry name" value="Sig_transdc_His_kin_sub3_dim/P"/>
</dbReference>
<feature type="transmembrane region" description="Helical" evidence="16">
    <location>
        <begin position="141"/>
        <end position="165"/>
    </location>
</feature>
<dbReference type="GO" id="GO:0000155">
    <property type="term" value="F:phosphorelay sensor kinase activity"/>
    <property type="evidence" value="ECO:0007669"/>
    <property type="project" value="InterPro"/>
</dbReference>
<evidence type="ECO:0000256" key="15">
    <source>
        <dbReference type="ARBA" id="ARBA00030800"/>
    </source>
</evidence>
<evidence type="ECO:0000256" key="4">
    <source>
        <dbReference type="ARBA" id="ARBA00012438"/>
    </source>
</evidence>
<dbReference type="PANTHER" id="PTHR24421">
    <property type="entry name" value="NITRATE/NITRITE SENSOR PROTEIN NARX-RELATED"/>
    <property type="match status" value="1"/>
</dbReference>
<evidence type="ECO:0000256" key="12">
    <source>
        <dbReference type="ARBA" id="ARBA00023012"/>
    </source>
</evidence>
<dbReference type="InterPro" id="IPR036890">
    <property type="entry name" value="HATPase_C_sf"/>
</dbReference>
<dbReference type="InterPro" id="IPR003594">
    <property type="entry name" value="HATPase_dom"/>
</dbReference>
<feature type="transmembrane region" description="Helical" evidence="16">
    <location>
        <begin position="81"/>
        <end position="103"/>
    </location>
</feature>